<proteinExistence type="predicted"/>
<dbReference type="Proteomes" id="UP001589810">
    <property type="component" value="Unassembled WGS sequence"/>
</dbReference>
<evidence type="ECO:0000313" key="2">
    <source>
        <dbReference type="Proteomes" id="UP001589810"/>
    </source>
</evidence>
<reference evidence="1 2" key="1">
    <citation type="submission" date="2024-09" db="EMBL/GenBank/DDBJ databases">
        <authorList>
            <person name="Sun Q."/>
            <person name="Mori K."/>
        </authorList>
    </citation>
    <scope>NUCLEOTIDE SEQUENCE [LARGE SCALE GENOMIC DNA]</scope>
    <source>
        <strain evidence="1 2">TBRC 1432</strain>
    </source>
</reference>
<accession>A0ABV6N4H1</accession>
<keyword evidence="2" id="KW-1185">Reference proteome</keyword>
<organism evidence="1 2">
    <name type="scientific">Kutzneria chonburiensis</name>
    <dbReference type="NCBI Taxonomy" id="1483604"/>
    <lineage>
        <taxon>Bacteria</taxon>
        <taxon>Bacillati</taxon>
        <taxon>Actinomycetota</taxon>
        <taxon>Actinomycetes</taxon>
        <taxon>Pseudonocardiales</taxon>
        <taxon>Pseudonocardiaceae</taxon>
        <taxon>Kutzneria</taxon>
    </lineage>
</organism>
<comment type="caution">
    <text evidence="1">The sequence shown here is derived from an EMBL/GenBank/DDBJ whole genome shotgun (WGS) entry which is preliminary data.</text>
</comment>
<gene>
    <name evidence="1" type="ORF">ACFFH7_35675</name>
</gene>
<sequence>MSLKENAAAQVAGLRALADLIESNPDLLGTSTYMRALNIWWALDAKQLADIARAGLAHGATVSKTAYGDTYSIGLDFGAVTAHALAIRTRVCERVVLGVDTVTRHVPDPDALANVPTVEVTETVERVEWKCVPLLAEATVDGAA</sequence>
<evidence type="ECO:0000313" key="1">
    <source>
        <dbReference type="EMBL" id="MFC0546896.1"/>
    </source>
</evidence>
<dbReference type="RefSeq" id="WP_273937134.1">
    <property type="nucleotide sequence ID" value="NZ_CP097263.1"/>
</dbReference>
<protein>
    <submittedName>
        <fullName evidence="1">Uncharacterized protein</fullName>
    </submittedName>
</protein>
<dbReference type="EMBL" id="JBHLUD010000013">
    <property type="protein sequence ID" value="MFC0546896.1"/>
    <property type="molecule type" value="Genomic_DNA"/>
</dbReference>
<name>A0ABV6N4H1_9PSEU</name>